<evidence type="ECO:0000259" key="1">
    <source>
        <dbReference type="Pfam" id="PF00149"/>
    </source>
</evidence>
<dbReference type="InterPro" id="IPR029052">
    <property type="entry name" value="Metallo-depent_PP-like"/>
</dbReference>
<dbReference type="Pfam" id="PF00149">
    <property type="entry name" value="Metallophos"/>
    <property type="match status" value="1"/>
</dbReference>
<reference evidence="2 3" key="1">
    <citation type="submission" date="2018-08" db="EMBL/GenBank/DDBJ databases">
        <title>Paenibacillus sp. M4BSY-1, whole genome shotgun sequence.</title>
        <authorList>
            <person name="Tuo L."/>
        </authorList>
    </citation>
    <scope>NUCLEOTIDE SEQUENCE [LARGE SCALE GENOMIC DNA]</scope>
    <source>
        <strain evidence="2 3">M4BSY-1</strain>
    </source>
</reference>
<dbReference type="Gene3D" id="3.60.21.10">
    <property type="match status" value="1"/>
</dbReference>
<evidence type="ECO:0000313" key="3">
    <source>
        <dbReference type="Proteomes" id="UP000261905"/>
    </source>
</evidence>
<dbReference type="GO" id="GO:0016787">
    <property type="term" value="F:hydrolase activity"/>
    <property type="evidence" value="ECO:0007669"/>
    <property type="project" value="InterPro"/>
</dbReference>
<dbReference type="PANTHER" id="PTHR43143">
    <property type="entry name" value="METALLOPHOSPHOESTERASE, CALCINEURIN SUPERFAMILY"/>
    <property type="match status" value="1"/>
</dbReference>
<dbReference type="SUPFAM" id="SSF56300">
    <property type="entry name" value="Metallo-dependent phosphatases"/>
    <property type="match status" value="1"/>
</dbReference>
<accession>A0A371PEY5</accession>
<dbReference type="EMBL" id="QUBQ01000003">
    <property type="protein sequence ID" value="REK74472.1"/>
    <property type="molecule type" value="Genomic_DNA"/>
</dbReference>
<dbReference type="InterPro" id="IPR004843">
    <property type="entry name" value="Calcineurin-like_PHP"/>
</dbReference>
<gene>
    <name evidence="2" type="ORF">DX130_16560</name>
</gene>
<dbReference type="AlphaFoldDB" id="A0A371PEY5"/>
<dbReference type="InterPro" id="IPR051918">
    <property type="entry name" value="STPP_CPPED1"/>
</dbReference>
<protein>
    <submittedName>
        <fullName evidence="2">Metallophosphoesterase</fullName>
    </submittedName>
</protein>
<proteinExistence type="predicted"/>
<sequence length="290" mass="32867">MHQAETEAAVAAEAPLFSFQVITDTHVTEDAGHTHNGNFDGALQQIKELAPHSKGIMHVGDVTDHGFPGEYAEFQRIWNKHRSELPEMIMTMGNHDVGLGVWEDRIGRFLSNTDTAAPYHAHWIEGHLFIFLGTERNLKIYCSLSEEQLNWLKSRLEEEAASGRPIFIFLHQPLKNTVAGSYEEQQWHGVEEDDELRAVLEGYLQAILFTGHTHWELEAGHTFFDGGGKLPAMVNAVSTAYLWTDEDQHKDGSQGLFVDVYQDRVVVRGRDFDQAVWVESAHYEIPYPGR</sequence>
<organism evidence="2 3">
    <name type="scientific">Paenibacillus paeoniae</name>
    <dbReference type="NCBI Taxonomy" id="2292705"/>
    <lineage>
        <taxon>Bacteria</taxon>
        <taxon>Bacillati</taxon>
        <taxon>Bacillota</taxon>
        <taxon>Bacilli</taxon>
        <taxon>Bacillales</taxon>
        <taxon>Paenibacillaceae</taxon>
        <taxon>Paenibacillus</taxon>
    </lineage>
</organism>
<keyword evidence="3" id="KW-1185">Reference proteome</keyword>
<dbReference type="Proteomes" id="UP000261905">
    <property type="component" value="Unassembled WGS sequence"/>
</dbReference>
<feature type="domain" description="Calcineurin-like phosphoesterase" evidence="1">
    <location>
        <begin position="21"/>
        <end position="215"/>
    </location>
</feature>
<comment type="caution">
    <text evidence="2">The sequence shown here is derived from an EMBL/GenBank/DDBJ whole genome shotgun (WGS) entry which is preliminary data.</text>
</comment>
<dbReference type="PANTHER" id="PTHR43143:SF1">
    <property type="entry name" value="SERINE_THREONINE-PROTEIN PHOSPHATASE CPPED1"/>
    <property type="match status" value="1"/>
</dbReference>
<evidence type="ECO:0000313" key="2">
    <source>
        <dbReference type="EMBL" id="REK74472.1"/>
    </source>
</evidence>
<dbReference type="OrthoDB" id="1645838at2"/>
<name>A0A371PEY5_9BACL</name>